<dbReference type="InterPro" id="IPR054331">
    <property type="entry name" value="LiaF_TM"/>
</dbReference>
<gene>
    <name evidence="3" type="ORF">ACFSW5_23340</name>
</gene>
<feature type="transmembrane region" description="Helical" evidence="1">
    <location>
        <begin position="6"/>
        <end position="27"/>
    </location>
</feature>
<dbReference type="EMBL" id="JBHUMY010000038">
    <property type="protein sequence ID" value="MFD2663199.1"/>
    <property type="molecule type" value="Genomic_DNA"/>
</dbReference>
<evidence type="ECO:0000313" key="3">
    <source>
        <dbReference type="EMBL" id="MFD2663199.1"/>
    </source>
</evidence>
<proteinExistence type="predicted"/>
<name>A0ABW5R3A6_9BACL</name>
<evidence type="ECO:0000259" key="2">
    <source>
        <dbReference type="Pfam" id="PF22570"/>
    </source>
</evidence>
<sequence>MNNKKILSISLIAIGIIIVLDFIGIHLGWIIRDVLKFLIPFIFIGFGVLAWKYDRRGLGIVLGVIGGFLLLGHLSGLITLLIAIGLIVWGVSLFRGKSVR</sequence>
<reference evidence="4" key="1">
    <citation type="journal article" date="2019" name="Int. J. Syst. Evol. Microbiol.">
        <title>The Global Catalogue of Microorganisms (GCM) 10K type strain sequencing project: providing services to taxonomists for standard genome sequencing and annotation.</title>
        <authorList>
            <consortium name="The Broad Institute Genomics Platform"/>
            <consortium name="The Broad Institute Genome Sequencing Center for Infectious Disease"/>
            <person name="Wu L."/>
            <person name="Ma J."/>
        </authorList>
    </citation>
    <scope>NUCLEOTIDE SEQUENCE [LARGE SCALE GENOMIC DNA]</scope>
    <source>
        <strain evidence="4">TISTR 1827</strain>
    </source>
</reference>
<dbReference type="Proteomes" id="UP001597493">
    <property type="component" value="Unassembled WGS sequence"/>
</dbReference>
<dbReference type="RefSeq" id="WP_379278731.1">
    <property type="nucleotide sequence ID" value="NZ_JBHUGT010000020.1"/>
</dbReference>
<keyword evidence="1" id="KW-0812">Transmembrane</keyword>
<feature type="transmembrane region" description="Helical" evidence="1">
    <location>
        <begin position="59"/>
        <end position="91"/>
    </location>
</feature>
<keyword evidence="1" id="KW-0472">Membrane</keyword>
<keyword evidence="1" id="KW-1133">Transmembrane helix</keyword>
<accession>A0ABW5R3A6</accession>
<protein>
    <recommendedName>
        <fullName evidence="2">LiaF transmembrane domain-containing protein</fullName>
    </recommendedName>
</protein>
<comment type="caution">
    <text evidence="3">The sequence shown here is derived from an EMBL/GenBank/DDBJ whole genome shotgun (WGS) entry which is preliminary data.</text>
</comment>
<organism evidence="3 4">
    <name type="scientific">Paenibacillus thailandensis</name>
    <dbReference type="NCBI Taxonomy" id="393250"/>
    <lineage>
        <taxon>Bacteria</taxon>
        <taxon>Bacillati</taxon>
        <taxon>Bacillota</taxon>
        <taxon>Bacilli</taxon>
        <taxon>Bacillales</taxon>
        <taxon>Paenibacillaceae</taxon>
        <taxon>Paenibacillus</taxon>
    </lineage>
</organism>
<dbReference type="Pfam" id="PF22570">
    <property type="entry name" value="LiaF-TM"/>
    <property type="match status" value="1"/>
</dbReference>
<feature type="transmembrane region" description="Helical" evidence="1">
    <location>
        <begin position="34"/>
        <end position="53"/>
    </location>
</feature>
<feature type="domain" description="LiaF transmembrane" evidence="2">
    <location>
        <begin position="9"/>
        <end position="98"/>
    </location>
</feature>
<evidence type="ECO:0000313" key="4">
    <source>
        <dbReference type="Proteomes" id="UP001597493"/>
    </source>
</evidence>
<evidence type="ECO:0000256" key="1">
    <source>
        <dbReference type="SAM" id="Phobius"/>
    </source>
</evidence>
<keyword evidence="4" id="KW-1185">Reference proteome</keyword>